<dbReference type="InterPro" id="IPR019587">
    <property type="entry name" value="Polyketide_cyclase/dehydratase"/>
</dbReference>
<accession>A0A381WNQ9</accession>
<evidence type="ECO:0008006" key="2">
    <source>
        <dbReference type="Google" id="ProtNLM"/>
    </source>
</evidence>
<dbReference type="Gene3D" id="3.30.530.20">
    <property type="match status" value="1"/>
</dbReference>
<name>A0A381WNQ9_9ZZZZ</name>
<dbReference type="EMBL" id="UINC01012366">
    <property type="protein sequence ID" value="SVA54042.1"/>
    <property type="molecule type" value="Genomic_DNA"/>
</dbReference>
<dbReference type="CDD" id="cd07812">
    <property type="entry name" value="SRPBCC"/>
    <property type="match status" value="1"/>
</dbReference>
<protein>
    <recommendedName>
        <fullName evidence="2">Coenzyme Q-binding protein COQ10 START domain-containing protein</fullName>
    </recommendedName>
</protein>
<gene>
    <name evidence="1" type="ORF">METZ01_LOCUS106896</name>
</gene>
<evidence type="ECO:0000313" key="1">
    <source>
        <dbReference type="EMBL" id="SVA54042.1"/>
    </source>
</evidence>
<dbReference type="SUPFAM" id="SSF55961">
    <property type="entry name" value="Bet v1-like"/>
    <property type="match status" value="1"/>
</dbReference>
<proteinExistence type="predicted"/>
<sequence length="149" mass="16732">MAHFRSSVSIGAPRNVVWEAVADVRRHSDWMADAAEIRLTSAQATGVGTTFECETRVGPLRTLDRMAVNDWEEGRVMGVEHHGLVTGVGRFRLEDQSHGGTTFIWEEDLSFPWWLGGRATAALARPLLALIWRRNLRRLAAMFEEGSTR</sequence>
<dbReference type="Pfam" id="PF10604">
    <property type="entry name" value="Polyketide_cyc2"/>
    <property type="match status" value="1"/>
</dbReference>
<reference evidence="1" key="1">
    <citation type="submission" date="2018-05" db="EMBL/GenBank/DDBJ databases">
        <authorList>
            <person name="Lanie J.A."/>
            <person name="Ng W.-L."/>
            <person name="Kazmierczak K.M."/>
            <person name="Andrzejewski T.M."/>
            <person name="Davidsen T.M."/>
            <person name="Wayne K.J."/>
            <person name="Tettelin H."/>
            <person name="Glass J.I."/>
            <person name="Rusch D."/>
            <person name="Podicherti R."/>
            <person name="Tsui H.-C.T."/>
            <person name="Winkler M.E."/>
        </authorList>
    </citation>
    <scope>NUCLEOTIDE SEQUENCE</scope>
</reference>
<organism evidence="1">
    <name type="scientific">marine metagenome</name>
    <dbReference type="NCBI Taxonomy" id="408172"/>
    <lineage>
        <taxon>unclassified sequences</taxon>
        <taxon>metagenomes</taxon>
        <taxon>ecological metagenomes</taxon>
    </lineage>
</organism>
<dbReference type="AlphaFoldDB" id="A0A381WNQ9"/>
<dbReference type="InterPro" id="IPR023393">
    <property type="entry name" value="START-like_dom_sf"/>
</dbReference>